<gene>
    <name evidence="3" type="ORF">HBR001_LOCUS4501</name>
</gene>
<dbReference type="EMBL" id="CANTFL010000980">
    <property type="protein sequence ID" value="CAI5729189.1"/>
    <property type="molecule type" value="Genomic_DNA"/>
</dbReference>
<proteinExistence type="predicted"/>
<dbReference type="GO" id="GO:0016787">
    <property type="term" value="F:hydrolase activity"/>
    <property type="evidence" value="ECO:0007669"/>
    <property type="project" value="UniProtKB-KW"/>
</dbReference>
<evidence type="ECO:0000259" key="2">
    <source>
        <dbReference type="Pfam" id="PF20434"/>
    </source>
</evidence>
<name>A0AAV0U1A0_HYABA</name>
<organism evidence="3 4">
    <name type="scientific">Hyaloperonospora brassicae</name>
    <name type="common">Brassica downy mildew</name>
    <name type="synonym">Peronospora brassicae</name>
    <dbReference type="NCBI Taxonomy" id="162125"/>
    <lineage>
        <taxon>Eukaryota</taxon>
        <taxon>Sar</taxon>
        <taxon>Stramenopiles</taxon>
        <taxon>Oomycota</taxon>
        <taxon>Peronosporomycetes</taxon>
        <taxon>Peronosporales</taxon>
        <taxon>Peronosporaceae</taxon>
        <taxon>Hyaloperonospora</taxon>
    </lineage>
</organism>
<dbReference type="Pfam" id="PF20434">
    <property type="entry name" value="BD-FAE"/>
    <property type="match status" value="1"/>
</dbReference>
<keyword evidence="4" id="KW-1185">Reference proteome</keyword>
<protein>
    <recommendedName>
        <fullName evidence="2">BD-FAE-like domain-containing protein</fullName>
    </recommendedName>
</protein>
<comment type="caution">
    <text evidence="3">The sequence shown here is derived from an EMBL/GenBank/DDBJ whole genome shotgun (WGS) entry which is preliminary data.</text>
</comment>
<dbReference type="Proteomes" id="UP001162031">
    <property type="component" value="Unassembled WGS sequence"/>
</dbReference>
<evidence type="ECO:0000256" key="1">
    <source>
        <dbReference type="ARBA" id="ARBA00022801"/>
    </source>
</evidence>
<evidence type="ECO:0000313" key="3">
    <source>
        <dbReference type="EMBL" id="CAI5729189.1"/>
    </source>
</evidence>
<dbReference type="Gene3D" id="3.40.50.1820">
    <property type="entry name" value="alpha/beta hydrolase"/>
    <property type="match status" value="1"/>
</dbReference>
<dbReference type="InterPro" id="IPR050300">
    <property type="entry name" value="GDXG_lipolytic_enzyme"/>
</dbReference>
<dbReference type="PANTHER" id="PTHR48081:SF33">
    <property type="entry name" value="KYNURENINE FORMAMIDASE"/>
    <property type="match status" value="1"/>
</dbReference>
<dbReference type="AlphaFoldDB" id="A0AAV0U1A0"/>
<evidence type="ECO:0000313" key="4">
    <source>
        <dbReference type="Proteomes" id="UP001162031"/>
    </source>
</evidence>
<feature type="domain" description="BD-FAE-like" evidence="2">
    <location>
        <begin position="100"/>
        <end position="314"/>
    </location>
</feature>
<reference evidence="3" key="1">
    <citation type="submission" date="2022-12" db="EMBL/GenBank/DDBJ databases">
        <authorList>
            <person name="Webb A."/>
        </authorList>
    </citation>
    <scope>NUCLEOTIDE SEQUENCE</scope>
    <source>
        <strain evidence="3">Hp1</strain>
    </source>
</reference>
<sequence>MTPMQRFMLVVALCAYAGHTGRSLCQQHAQLQRSRPRLHWLAVVRAALKYTSIGQLIASSEYLLCLLKPLLVLRLSRLLLWTPRGCRVNRCYGDHKRQRLDIYGIEGGTNKPVLVFLHGGAWSYGHKWQYALVGQYLATHGFLVAIVSYRTFPHGSVVEMVEDIENAVLWVAERSQSLGGDRHRLFVSGHSSGGHVGALALVKSALRLASSDKKTGSRKEIANSVRGFIGLAAPYDISDHYIFESERVMGPLNGVHGISSMKPAMLGVDNFKKYSPTAQLEEAKHVDFSLPPFYLLHGDNDTVVPPSSSIKLARVMTEAGQVAEYCEVGDCTHEDIVFAVMGENVTCRATVINTLQRIMLPAPVHTAEVQLQPSSAPLSVPPKM</sequence>
<dbReference type="InterPro" id="IPR049492">
    <property type="entry name" value="BD-FAE-like_dom"/>
</dbReference>
<dbReference type="InterPro" id="IPR029058">
    <property type="entry name" value="AB_hydrolase_fold"/>
</dbReference>
<accession>A0AAV0U1A0</accession>
<keyword evidence="1" id="KW-0378">Hydrolase</keyword>
<dbReference type="SUPFAM" id="SSF53474">
    <property type="entry name" value="alpha/beta-Hydrolases"/>
    <property type="match status" value="1"/>
</dbReference>
<dbReference type="PANTHER" id="PTHR48081">
    <property type="entry name" value="AB HYDROLASE SUPERFAMILY PROTEIN C4A8.06C"/>
    <property type="match status" value="1"/>
</dbReference>